<proteinExistence type="predicted"/>
<protein>
    <submittedName>
        <fullName evidence="2">Uncharacterized protein</fullName>
    </submittedName>
</protein>
<reference evidence="2 3" key="1">
    <citation type="journal article" date="2011" name="Science">
        <title>The Selaginella genome identifies genetic changes associated with the evolution of vascular plants.</title>
        <authorList>
            <person name="Banks J.A."/>
            <person name="Nishiyama T."/>
            <person name="Hasebe M."/>
            <person name="Bowman J.L."/>
            <person name="Gribskov M."/>
            <person name="dePamphilis C."/>
            <person name="Albert V.A."/>
            <person name="Aono N."/>
            <person name="Aoyama T."/>
            <person name="Ambrose B.A."/>
            <person name="Ashton N.W."/>
            <person name="Axtell M.J."/>
            <person name="Barker E."/>
            <person name="Barker M.S."/>
            <person name="Bennetzen J.L."/>
            <person name="Bonawitz N.D."/>
            <person name="Chapple C."/>
            <person name="Cheng C."/>
            <person name="Correa L.G."/>
            <person name="Dacre M."/>
            <person name="DeBarry J."/>
            <person name="Dreyer I."/>
            <person name="Elias M."/>
            <person name="Engstrom E.M."/>
            <person name="Estelle M."/>
            <person name="Feng L."/>
            <person name="Finet C."/>
            <person name="Floyd S.K."/>
            <person name="Frommer W.B."/>
            <person name="Fujita T."/>
            <person name="Gramzow L."/>
            <person name="Gutensohn M."/>
            <person name="Harholt J."/>
            <person name="Hattori M."/>
            <person name="Heyl A."/>
            <person name="Hirai T."/>
            <person name="Hiwatashi Y."/>
            <person name="Ishikawa M."/>
            <person name="Iwata M."/>
            <person name="Karol K.G."/>
            <person name="Koehler B."/>
            <person name="Kolukisaoglu U."/>
            <person name="Kubo M."/>
            <person name="Kurata T."/>
            <person name="Lalonde S."/>
            <person name="Li K."/>
            <person name="Li Y."/>
            <person name="Litt A."/>
            <person name="Lyons E."/>
            <person name="Manning G."/>
            <person name="Maruyama T."/>
            <person name="Michael T.P."/>
            <person name="Mikami K."/>
            <person name="Miyazaki S."/>
            <person name="Morinaga S."/>
            <person name="Murata T."/>
            <person name="Mueller-Roeber B."/>
            <person name="Nelson D.R."/>
            <person name="Obara M."/>
            <person name="Oguri Y."/>
            <person name="Olmstead R.G."/>
            <person name="Onodera N."/>
            <person name="Petersen B.L."/>
            <person name="Pils B."/>
            <person name="Prigge M."/>
            <person name="Rensing S.A."/>
            <person name="Riano-Pachon D.M."/>
            <person name="Roberts A.W."/>
            <person name="Sato Y."/>
            <person name="Scheller H.V."/>
            <person name="Schulz B."/>
            <person name="Schulz C."/>
            <person name="Shakirov E.V."/>
            <person name="Shibagaki N."/>
            <person name="Shinohara N."/>
            <person name="Shippen D.E."/>
            <person name="Soerensen I."/>
            <person name="Sotooka R."/>
            <person name="Sugimoto N."/>
            <person name="Sugita M."/>
            <person name="Sumikawa N."/>
            <person name="Tanurdzic M."/>
            <person name="Theissen G."/>
            <person name="Ulvskov P."/>
            <person name="Wakazuki S."/>
            <person name="Weng J.K."/>
            <person name="Willats W.W."/>
            <person name="Wipf D."/>
            <person name="Wolf P.G."/>
            <person name="Yang L."/>
            <person name="Zimmer A.D."/>
            <person name="Zhu Q."/>
            <person name="Mitros T."/>
            <person name="Hellsten U."/>
            <person name="Loque D."/>
            <person name="Otillar R."/>
            <person name="Salamov A."/>
            <person name="Schmutz J."/>
            <person name="Shapiro H."/>
            <person name="Lindquist E."/>
            <person name="Lucas S."/>
            <person name="Rokhsar D."/>
            <person name="Grigoriev I.V."/>
        </authorList>
    </citation>
    <scope>NUCLEOTIDE SEQUENCE [LARGE SCALE GENOMIC DNA]</scope>
</reference>
<dbReference type="PANTHER" id="PTHR33318">
    <property type="entry name" value="ASPARTYL/GLUTAMYL-TRNA(ASN/GLN) AMIDOTRANSFERASE SUBUNIT"/>
    <property type="match status" value="1"/>
</dbReference>
<keyword evidence="3" id="KW-1185">Reference proteome</keyword>
<dbReference type="Proteomes" id="UP000001514">
    <property type="component" value="Unassembled WGS sequence"/>
</dbReference>
<evidence type="ECO:0000313" key="2">
    <source>
        <dbReference type="EMBL" id="EFJ35324.1"/>
    </source>
</evidence>
<feature type="region of interest" description="Disordered" evidence="1">
    <location>
        <begin position="58"/>
        <end position="135"/>
    </location>
</feature>
<dbReference type="InParanoid" id="D8QX03"/>
<sequence>MRWLFGCFSSRKERPNRQKKVDWWIGTDFLCIVSRRILQPVKLFATACQALLQKASSRPDKAQVLPDSGLENDEKGISRRRDPELIKARDKLRAHDDPEAGLPREDHNKEAFHSAAHEGDGDLSVPAESSIHGKDTRDDYLSIDSVFPASLFSDERFGSSEGDFSICKPAPRSFKKTEVSEDSTSLSSETRSTQTQMSFDEKPIMGLVAADWLEPDTSEVKSYKAWDGKGIPNSPSKYKEDQTINFQTISFEARLERALAAQSVMEH</sequence>
<evidence type="ECO:0000313" key="3">
    <source>
        <dbReference type="Proteomes" id="UP000001514"/>
    </source>
</evidence>
<evidence type="ECO:0000256" key="1">
    <source>
        <dbReference type="SAM" id="MobiDB-lite"/>
    </source>
</evidence>
<dbReference type="InterPro" id="IPR039300">
    <property type="entry name" value="JASON"/>
</dbReference>
<feature type="region of interest" description="Disordered" evidence="1">
    <location>
        <begin position="175"/>
        <end position="196"/>
    </location>
</feature>
<dbReference type="KEGG" id="smo:SELMODRAFT_438603"/>
<feature type="compositionally biased region" description="Basic and acidic residues" evidence="1">
    <location>
        <begin position="72"/>
        <end position="120"/>
    </location>
</feature>
<dbReference type="EMBL" id="GL377568">
    <property type="protein sequence ID" value="EFJ35324.1"/>
    <property type="molecule type" value="Genomic_DNA"/>
</dbReference>
<dbReference type="HOGENOM" id="CLU_1043520_0_0_1"/>
<dbReference type="AlphaFoldDB" id="D8QX03"/>
<dbReference type="STRING" id="88036.D8QX03"/>
<name>D8QX03_SELML</name>
<dbReference type="Gramene" id="EFJ35324">
    <property type="protein sequence ID" value="EFJ35324"/>
    <property type="gene ID" value="SELMODRAFT_438603"/>
</dbReference>
<gene>
    <name evidence="2" type="ORF">SELMODRAFT_438603</name>
</gene>
<accession>D8QX03</accession>
<dbReference type="PANTHER" id="PTHR33318:SF7">
    <property type="entry name" value="PROTEIN JASON"/>
    <property type="match status" value="1"/>
</dbReference>
<dbReference type="GO" id="GO:0007142">
    <property type="term" value="P:male meiosis II"/>
    <property type="evidence" value="ECO:0007669"/>
    <property type="project" value="InterPro"/>
</dbReference>
<organism evidence="3">
    <name type="scientific">Selaginella moellendorffii</name>
    <name type="common">Spikemoss</name>
    <dbReference type="NCBI Taxonomy" id="88036"/>
    <lineage>
        <taxon>Eukaryota</taxon>
        <taxon>Viridiplantae</taxon>
        <taxon>Streptophyta</taxon>
        <taxon>Embryophyta</taxon>
        <taxon>Tracheophyta</taxon>
        <taxon>Lycopodiopsida</taxon>
        <taxon>Selaginellales</taxon>
        <taxon>Selaginellaceae</taxon>
        <taxon>Selaginella</taxon>
    </lineage>
</organism>
<feature type="compositionally biased region" description="Polar residues" evidence="1">
    <location>
        <begin position="182"/>
        <end position="196"/>
    </location>
</feature>